<dbReference type="Proteomes" id="UP001629235">
    <property type="component" value="Unassembled WGS sequence"/>
</dbReference>
<reference evidence="1 2" key="1">
    <citation type="journal article" date="2024" name="Chem. Sci.">
        <title>Discovery of megapolipeptins by genome mining of a Burkholderiales bacteria collection.</title>
        <authorList>
            <person name="Paulo B.S."/>
            <person name="Recchia M.J.J."/>
            <person name="Lee S."/>
            <person name="Fergusson C.H."/>
            <person name="Romanowski S.B."/>
            <person name="Hernandez A."/>
            <person name="Krull N."/>
            <person name="Liu D.Y."/>
            <person name="Cavanagh H."/>
            <person name="Bos A."/>
            <person name="Gray C.A."/>
            <person name="Murphy B.T."/>
            <person name="Linington R.G."/>
            <person name="Eustaquio A.S."/>
        </authorList>
    </citation>
    <scope>NUCLEOTIDE SEQUENCE [LARGE SCALE GENOMIC DNA]</scope>
    <source>
        <strain evidence="1 2">RL18-126-BIB-B</strain>
    </source>
</reference>
<comment type="caution">
    <text evidence="1">The sequence shown here is derived from an EMBL/GenBank/DDBJ whole genome shotgun (WGS) entry which is preliminary data.</text>
</comment>
<dbReference type="EMBL" id="JAQQDW010000017">
    <property type="protein sequence ID" value="MFM0104044.1"/>
    <property type="molecule type" value="Genomic_DNA"/>
</dbReference>
<sequence length="112" mass="12470">MRTGKLNRRITIERRQDSKNGSGGTISGWIQFATPWAAINYLSGMERNATLHQGGETADARTTFTMRYLAGVTETMRILYGGKAFNIRFINDVLDRHKTLILTCDTGATEGL</sequence>
<accession>A0ACC7NAA5</accession>
<evidence type="ECO:0000313" key="1">
    <source>
        <dbReference type="EMBL" id="MFM0104044.1"/>
    </source>
</evidence>
<evidence type="ECO:0000313" key="2">
    <source>
        <dbReference type="Proteomes" id="UP001629235"/>
    </source>
</evidence>
<keyword evidence="2" id="KW-1185">Reference proteome</keyword>
<proteinExistence type="predicted"/>
<name>A0ACC7NAA5_9BURK</name>
<protein>
    <submittedName>
        <fullName evidence="1">Phage head closure protein</fullName>
    </submittedName>
</protein>
<organism evidence="1 2">
    <name type="scientific">Paraburkholderia rhynchosiae</name>
    <dbReference type="NCBI Taxonomy" id="487049"/>
    <lineage>
        <taxon>Bacteria</taxon>
        <taxon>Pseudomonadati</taxon>
        <taxon>Pseudomonadota</taxon>
        <taxon>Betaproteobacteria</taxon>
        <taxon>Burkholderiales</taxon>
        <taxon>Burkholderiaceae</taxon>
        <taxon>Paraburkholderia</taxon>
    </lineage>
</organism>
<gene>
    <name evidence="1" type="ORF">PQR01_11305</name>
</gene>